<evidence type="ECO:0000256" key="2">
    <source>
        <dbReference type="ARBA" id="ARBA00009948"/>
    </source>
</evidence>
<feature type="binding site" evidence="7">
    <location>
        <position position="289"/>
    </location>
    <ligand>
        <name>3-phosphoshikimate</name>
        <dbReference type="ChEBI" id="CHEBI:145989"/>
    </ligand>
</feature>
<evidence type="ECO:0000256" key="1">
    <source>
        <dbReference type="ARBA" id="ARBA00004811"/>
    </source>
</evidence>
<evidence type="ECO:0000313" key="10">
    <source>
        <dbReference type="Proteomes" id="UP000784286"/>
    </source>
</evidence>
<comment type="subunit">
    <text evidence="7">Monomer.</text>
</comment>
<evidence type="ECO:0000256" key="7">
    <source>
        <dbReference type="HAMAP-Rule" id="MF_00210"/>
    </source>
</evidence>
<dbReference type="InterPro" id="IPR006264">
    <property type="entry name" value="EPSP_synthase"/>
</dbReference>
<feature type="active site" description="Proton acceptor" evidence="7">
    <location>
        <position position="289"/>
    </location>
</feature>
<keyword evidence="4 7" id="KW-0808">Transferase</keyword>
<comment type="function">
    <text evidence="7">Catalyzes the transfer of the enolpyruvyl moiety of phosphoenolpyruvate (PEP) to the 5-hydroxyl of shikimate-3-phosphate (S3P) to produce enolpyruvyl shikimate-3-phosphate and inorganic phosphate.</text>
</comment>
<evidence type="ECO:0000256" key="6">
    <source>
        <dbReference type="ARBA" id="ARBA00044633"/>
    </source>
</evidence>
<dbReference type="EMBL" id="JAHLFJ010000018">
    <property type="protein sequence ID" value="MBU3855248.1"/>
    <property type="molecule type" value="Genomic_DNA"/>
</dbReference>
<feature type="binding site" evidence="7">
    <location>
        <position position="146"/>
    </location>
    <ligand>
        <name>phosphoenolpyruvate</name>
        <dbReference type="ChEBI" id="CHEBI:58702"/>
    </ligand>
</feature>
<dbReference type="Gene3D" id="3.65.10.10">
    <property type="entry name" value="Enolpyruvate transferase domain"/>
    <property type="match status" value="3"/>
</dbReference>
<feature type="domain" description="Enolpyruvate transferase" evidence="8">
    <location>
        <begin position="7"/>
        <end position="60"/>
    </location>
</feature>
<keyword evidence="5 7" id="KW-0057">Aromatic amino acid biosynthesis</keyword>
<dbReference type="GO" id="GO:0009073">
    <property type="term" value="P:aromatic amino acid family biosynthetic process"/>
    <property type="evidence" value="ECO:0007669"/>
    <property type="project" value="UniProtKB-KW"/>
</dbReference>
<keyword evidence="7" id="KW-0963">Cytoplasm</keyword>
<feature type="binding site" evidence="7">
    <location>
        <position position="98"/>
    </location>
    <ligand>
        <name>phosphoenolpyruvate</name>
        <dbReference type="ChEBI" id="CHEBI:58702"/>
    </ligand>
</feature>
<accession>A0A948TKQ7</accession>
<dbReference type="GO" id="GO:0008652">
    <property type="term" value="P:amino acid biosynthetic process"/>
    <property type="evidence" value="ECO:0007669"/>
    <property type="project" value="UniProtKB-KW"/>
</dbReference>
<feature type="binding site" evidence="7">
    <location>
        <position position="146"/>
    </location>
    <ligand>
        <name>3-phosphoshikimate</name>
        <dbReference type="ChEBI" id="CHEBI:145989"/>
    </ligand>
</feature>
<reference evidence="9" key="2">
    <citation type="submission" date="2021-04" db="EMBL/GenBank/DDBJ databases">
        <authorList>
            <person name="Gilroy R."/>
        </authorList>
    </citation>
    <scope>NUCLEOTIDE SEQUENCE</scope>
    <source>
        <strain evidence="9">8470</strain>
    </source>
</reference>
<dbReference type="InterPro" id="IPR023193">
    <property type="entry name" value="EPSP_synthase_CS"/>
</dbReference>
<evidence type="ECO:0000313" key="9">
    <source>
        <dbReference type="EMBL" id="MBU3855248.1"/>
    </source>
</evidence>
<feature type="binding site" evidence="7">
    <location>
        <position position="22"/>
    </location>
    <ligand>
        <name>phosphoenolpyruvate</name>
        <dbReference type="ChEBI" id="CHEBI:58702"/>
    </ligand>
</feature>
<feature type="binding site" evidence="7">
    <location>
        <position position="172"/>
    </location>
    <ligand>
        <name>3-phosphoshikimate</name>
        <dbReference type="ChEBI" id="CHEBI:145989"/>
    </ligand>
</feature>
<proteinExistence type="inferred from homology"/>
<feature type="domain" description="Enolpyruvate transferase" evidence="8">
    <location>
        <begin position="62"/>
        <end position="399"/>
    </location>
</feature>
<dbReference type="Proteomes" id="UP000784286">
    <property type="component" value="Unassembled WGS sequence"/>
</dbReference>
<keyword evidence="3 7" id="KW-0028">Amino-acid biosynthesis</keyword>
<feature type="binding site" evidence="7">
    <location>
        <position position="144"/>
    </location>
    <ligand>
        <name>3-phosphoshikimate</name>
        <dbReference type="ChEBI" id="CHEBI:145989"/>
    </ligand>
</feature>
<dbReference type="PANTHER" id="PTHR21090:SF5">
    <property type="entry name" value="PENTAFUNCTIONAL AROM POLYPEPTIDE"/>
    <property type="match status" value="1"/>
</dbReference>
<feature type="binding site" evidence="7">
    <location>
        <position position="390"/>
    </location>
    <ligand>
        <name>phosphoenolpyruvate</name>
        <dbReference type="ChEBI" id="CHEBI:58702"/>
    </ligand>
</feature>
<feature type="binding site" evidence="7">
    <location>
        <position position="70"/>
    </location>
    <ligand>
        <name>phosphoenolpyruvate</name>
        <dbReference type="ChEBI" id="CHEBI:58702"/>
    </ligand>
</feature>
<comment type="subcellular location">
    <subcellularLocation>
        <location evidence="7">Cytoplasm</location>
    </subcellularLocation>
</comment>
<organism evidence="9 10">
    <name type="scientific">Candidatus Phocaeicola excrementipullorum</name>
    <dbReference type="NCBI Taxonomy" id="2838731"/>
    <lineage>
        <taxon>Bacteria</taxon>
        <taxon>Pseudomonadati</taxon>
        <taxon>Bacteroidota</taxon>
        <taxon>Bacteroidia</taxon>
        <taxon>Bacteroidales</taxon>
        <taxon>Bacteroidaceae</taxon>
        <taxon>Phocaeicola</taxon>
    </lineage>
</organism>
<dbReference type="InterPro" id="IPR013792">
    <property type="entry name" value="RNA3'P_cycl/enolpyr_Trfase_a/b"/>
</dbReference>
<dbReference type="EC" id="2.5.1.19" evidence="7"/>
<dbReference type="AlphaFoldDB" id="A0A948TKQ7"/>
<dbReference type="CDD" id="cd01556">
    <property type="entry name" value="EPSP_synthase"/>
    <property type="match status" value="1"/>
</dbReference>
<evidence type="ECO:0000259" key="8">
    <source>
        <dbReference type="Pfam" id="PF00275"/>
    </source>
</evidence>
<feature type="binding site" evidence="7">
    <location>
        <position position="365"/>
    </location>
    <ligand>
        <name>phosphoenolpyruvate</name>
        <dbReference type="ChEBI" id="CHEBI:58702"/>
    </ligand>
</feature>
<dbReference type="InterPro" id="IPR036968">
    <property type="entry name" value="Enolpyruvate_Tfrase_sf"/>
</dbReference>
<dbReference type="InterPro" id="IPR001986">
    <property type="entry name" value="Enolpyruvate_Tfrase_dom"/>
</dbReference>
<dbReference type="HAMAP" id="MF_00210">
    <property type="entry name" value="EPSP_synth"/>
    <property type="match status" value="1"/>
</dbReference>
<feature type="binding site" evidence="7">
    <location>
        <position position="27"/>
    </location>
    <ligand>
        <name>3-phosphoshikimate</name>
        <dbReference type="ChEBI" id="CHEBI:145989"/>
    </ligand>
</feature>
<dbReference type="PANTHER" id="PTHR21090">
    <property type="entry name" value="AROM/DEHYDROQUINATE SYNTHASE"/>
    <property type="match status" value="1"/>
</dbReference>
<evidence type="ECO:0000256" key="3">
    <source>
        <dbReference type="ARBA" id="ARBA00022605"/>
    </source>
</evidence>
<feature type="binding site" evidence="7">
    <location>
        <position position="145"/>
    </location>
    <ligand>
        <name>3-phosphoshikimate</name>
        <dbReference type="ChEBI" id="CHEBI:145989"/>
    </ligand>
</feature>
<dbReference type="Pfam" id="PF00275">
    <property type="entry name" value="EPSP_synthase"/>
    <property type="match status" value="2"/>
</dbReference>
<dbReference type="PIRSF" id="PIRSF000505">
    <property type="entry name" value="EPSPS"/>
    <property type="match status" value="1"/>
</dbReference>
<evidence type="ECO:0000256" key="4">
    <source>
        <dbReference type="ARBA" id="ARBA00022679"/>
    </source>
</evidence>
<dbReference type="GO" id="GO:0005737">
    <property type="term" value="C:cytoplasm"/>
    <property type="evidence" value="ECO:0007669"/>
    <property type="project" value="UniProtKB-SubCell"/>
</dbReference>
<comment type="caution">
    <text evidence="9">The sequence shown here is derived from an EMBL/GenBank/DDBJ whole genome shotgun (WGS) entry which is preliminary data.</text>
</comment>
<gene>
    <name evidence="7" type="primary">aroA</name>
    <name evidence="9" type="ORF">H9928_01570</name>
</gene>
<comment type="caution">
    <text evidence="7">Lacks conserved residue(s) required for the propagation of feature annotation.</text>
</comment>
<comment type="similarity">
    <text evidence="2 7">Belongs to the EPSP synthase family.</text>
</comment>
<name>A0A948TKQ7_9BACT</name>
<dbReference type="GO" id="GO:0003866">
    <property type="term" value="F:3-phosphoshikimate 1-carboxyvinyltransferase activity"/>
    <property type="evidence" value="ECO:0007669"/>
    <property type="project" value="UniProtKB-UniRule"/>
</dbReference>
<dbReference type="GO" id="GO:0009423">
    <property type="term" value="P:chorismate biosynthetic process"/>
    <property type="evidence" value="ECO:0007669"/>
    <property type="project" value="UniProtKB-UniRule"/>
</dbReference>
<evidence type="ECO:0000256" key="5">
    <source>
        <dbReference type="ARBA" id="ARBA00023141"/>
    </source>
</evidence>
<feature type="binding site" evidence="7">
    <location>
        <position position="320"/>
    </location>
    <ligand>
        <name>phosphoenolpyruvate</name>
        <dbReference type="ChEBI" id="CHEBI:58702"/>
    </ligand>
</feature>
<feature type="binding site" evidence="7">
    <location>
        <position position="316"/>
    </location>
    <ligand>
        <name>3-phosphoshikimate</name>
        <dbReference type="ChEBI" id="CHEBI:145989"/>
    </ligand>
</feature>
<protein>
    <recommendedName>
        <fullName evidence="7">3-phosphoshikimate 1-carboxyvinyltransferase</fullName>
        <ecNumber evidence="7">2.5.1.19</ecNumber>
    </recommendedName>
    <alternativeName>
        <fullName evidence="7">5-enolpyruvylshikimate-3-phosphate synthase</fullName>
        <shortName evidence="7">EPSP synthase</shortName>
        <shortName evidence="7">EPSPS</shortName>
    </alternativeName>
</protein>
<comment type="catalytic activity">
    <reaction evidence="6">
        <text>3-phosphoshikimate + phosphoenolpyruvate = 5-O-(1-carboxyvinyl)-3-phosphoshikimate + phosphate</text>
        <dbReference type="Rhea" id="RHEA:21256"/>
        <dbReference type="ChEBI" id="CHEBI:43474"/>
        <dbReference type="ChEBI" id="CHEBI:57701"/>
        <dbReference type="ChEBI" id="CHEBI:58702"/>
        <dbReference type="ChEBI" id="CHEBI:145989"/>
        <dbReference type="EC" id="2.5.1.19"/>
    </reaction>
    <physiologicalReaction direction="left-to-right" evidence="6">
        <dbReference type="Rhea" id="RHEA:21257"/>
    </physiologicalReaction>
</comment>
<reference evidence="9" key="1">
    <citation type="journal article" date="2021" name="PeerJ">
        <title>Extensive microbial diversity within the chicken gut microbiome revealed by metagenomics and culture.</title>
        <authorList>
            <person name="Gilroy R."/>
            <person name="Ravi A."/>
            <person name="Getino M."/>
            <person name="Pursley I."/>
            <person name="Horton D.L."/>
            <person name="Alikhan N.F."/>
            <person name="Baker D."/>
            <person name="Gharbi K."/>
            <person name="Hall N."/>
            <person name="Watson M."/>
            <person name="Adriaenssens E.M."/>
            <person name="Foster-Nyarko E."/>
            <person name="Jarju S."/>
            <person name="Secka A."/>
            <person name="Antonio M."/>
            <person name="Oren A."/>
            <person name="Chaudhuri R.R."/>
            <person name="La Ragione R."/>
            <person name="Hildebrand F."/>
            <person name="Pallen M.J."/>
        </authorList>
    </citation>
    <scope>NUCLEOTIDE SEQUENCE</scope>
    <source>
        <strain evidence="9">8470</strain>
    </source>
</reference>
<feature type="binding site" evidence="7">
    <location>
        <position position="23"/>
    </location>
    <ligand>
        <name>3-phosphoshikimate</name>
        <dbReference type="ChEBI" id="CHEBI:145989"/>
    </ligand>
</feature>
<dbReference type="PROSITE" id="PS00885">
    <property type="entry name" value="EPSP_SYNTHASE_2"/>
    <property type="match status" value="1"/>
</dbReference>
<feature type="binding site" evidence="7">
    <location>
        <position position="22"/>
    </location>
    <ligand>
        <name>3-phosphoshikimate</name>
        <dbReference type="ChEBI" id="CHEBI:145989"/>
    </ligand>
</feature>
<dbReference type="SUPFAM" id="SSF55205">
    <property type="entry name" value="EPT/RTPC-like"/>
    <property type="match status" value="1"/>
</dbReference>
<sequence>MKRIRITPPAGINAAVQLPSSKSICNRVLILNALAKGNNDIQNLSDCDDTQVMTDALRNMPDIIDIKAAGTAMRFLTAYLAVTEGTHIITGTTRMQQRPIKVLVDALNALGASIRYTTREGYPPLNITGQTLTKNAISLPGDISSQYISALLMIGPELKGGLQLTLTGDIISRPYINLTLELMKEFGAQAEWISDNQLAVSPKPYVPRSYFIESDWSAASYWYEITALSGQASVRLPGLFRNSFQGDAKVAELFTRLGVSTAFHEDSVVLKKQGTPLPRLEYNFVDQPDLAQTFVVTCAMMDIPFCFSGLQSLKIKETDRMYALITEMRKLGFVLTEESGAVLSWNGQRCNPEPSPAVDTYEDHRMAMAFAPAAIRLKELRINNPEVVSKSYPHYWEDLGKAGFFITEE</sequence>
<comment type="pathway">
    <text evidence="1 7">Metabolic intermediate biosynthesis; chorismate biosynthesis; chorismate from D-erythrose 4-phosphate and phosphoenolpyruvate: step 6/7.</text>
</comment>